<dbReference type="InterPro" id="IPR011831">
    <property type="entry name" value="ADP-Glc_PPase"/>
</dbReference>
<organism evidence="12">
    <name type="scientific">Streptococcus iners</name>
    <dbReference type="NCBI Taxonomy" id="3028084"/>
    <lineage>
        <taxon>Bacteria</taxon>
        <taxon>Bacillati</taxon>
        <taxon>Bacillota</taxon>
        <taxon>Bacilli</taxon>
        <taxon>Lactobacillales</taxon>
        <taxon>Streptococcaceae</taxon>
        <taxon>Streptococcus</taxon>
    </lineage>
</organism>
<dbReference type="Gene3D" id="2.160.10.10">
    <property type="entry name" value="Hexapeptide repeat proteins"/>
    <property type="match status" value="1"/>
</dbReference>
<comment type="catalytic activity">
    <reaction evidence="9">
        <text>alpha-D-glucose 1-phosphate + ATP + H(+) = ADP-alpha-D-glucose + diphosphate</text>
        <dbReference type="Rhea" id="RHEA:12120"/>
        <dbReference type="ChEBI" id="CHEBI:15378"/>
        <dbReference type="ChEBI" id="CHEBI:30616"/>
        <dbReference type="ChEBI" id="CHEBI:33019"/>
        <dbReference type="ChEBI" id="CHEBI:57498"/>
        <dbReference type="ChEBI" id="CHEBI:58601"/>
        <dbReference type="EC" id="2.7.7.27"/>
    </reaction>
</comment>
<comment type="function">
    <text evidence="9">Involved in the biosynthesis of ADP-glucose, a building block required for the elongation reactions to produce glycogen. Catalyzes the reaction between ATP and alpha-D-glucose 1-phosphate (G1P) to produce pyrophosphate and ADP-Glc.</text>
</comment>
<feature type="binding site" evidence="9">
    <location>
        <position position="191"/>
    </location>
    <ligand>
        <name>alpha-D-glucose 1-phosphate</name>
        <dbReference type="ChEBI" id="CHEBI:58601"/>
    </ligand>
</feature>
<feature type="domain" description="Nucleotidyl transferase" evidence="10">
    <location>
        <begin position="8"/>
        <end position="260"/>
    </location>
</feature>
<evidence type="ECO:0000256" key="7">
    <source>
        <dbReference type="ARBA" id="ARBA00023056"/>
    </source>
</evidence>
<evidence type="ECO:0000256" key="5">
    <source>
        <dbReference type="ARBA" id="ARBA00022741"/>
    </source>
</evidence>
<sequence>MAQNKMLAMILAGGRGTRLEGLTKKVAKPAVAFGGKYRIIDFPLSNCANSGIDIVGVLTQYEPVLLNSYVAQSQRWGLDVQGSGVFVLPPSEKIEGFGLYKGTADAITQNIDFIDLNDPEYVLILSGDHIYKMNYDKLLDTHIQKKADATIAVIEVPIKEASRFGIMNTDEDYRIEEFEEKPANPKSNLASMGIYIFTWKTLKKYLQEDDKSETSSHDFGHDIIPKYLEDGRTLIAHPFRGYWKDVGTVNSLWESNMDLIDHAGDLDLSDRSWRIYSEDKGSPAQVIGATATVKSAYIDKGAVIDGYVEHSVISTDVQVSKEAVVKNSVLLPGAVIGEGVELDYVIVAENIKIADGTKLSGDADNILLIDKNVTK</sequence>
<dbReference type="InterPro" id="IPR011004">
    <property type="entry name" value="Trimer_LpxA-like_sf"/>
</dbReference>
<proteinExistence type="inferred from homology"/>
<dbReference type="SUPFAM" id="SSF51161">
    <property type="entry name" value="Trimeric LpxA-like enzymes"/>
    <property type="match status" value="1"/>
</dbReference>
<dbReference type="PANTHER" id="PTHR43523:SF2">
    <property type="entry name" value="GLUCOSE-1-PHOSPHATE ADENYLYLTRANSFERASE"/>
    <property type="match status" value="1"/>
</dbReference>
<keyword evidence="7 9" id="KW-0320">Glycogen biosynthesis</keyword>
<comment type="similarity">
    <text evidence="1 9">Belongs to the bacterial/plant glucose-1-phosphate adenylyltransferase family.</text>
</comment>
<dbReference type="Gene3D" id="3.90.550.10">
    <property type="entry name" value="Spore Coat Polysaccharide Biosynthesis Protein SpsA, Chain A"/>
    <property type="match status" value="1"/>
</dbReference>
<dbReference type="GO" id="GO:0005978">
    <property type="term" value="P:glycogen biosynthetic process"/>
    <property type="evidence" value="ECO:0007669"/>
    <property type="project" value="UniProtKB-UniRule"/>
</dbReference>
<evidence type="ECO:0000259" key="11">
    <source>
        <dbReference type="Pfam" id="PF24894"/>
    </source>
</evidence>
<evidence type="ECO:0000256" key="4">
    <source>
        <dbReference type="ARBA" id="ARBA00022695"/>
    </source>
</evidence>
<evidence type="ECO:0000313" key="12">
    <source>
        <dbReference type="EMBL" id="WNY50227.1"/>
    </source>
</evidence>
<dbReference type="HAMAP" id="MF_00624">
    <property type="entry name" value="GlgC"/>
    <property type="match status" value="1"/>
</dbReference>
<feature type="binding site" evidence="9">
    <location>
        <begin position="180"/>
        <end position="181"/>
    </location>
    <ligand>
        <name>alpha-D-glucose 1-phosphate</name>
        <dbReference type="ChEBI" id="CHEBI:58601"/>
    </ligand>
</feature>
<dbReference type="NCBIfam" id="NF003670">
    <property type="entry name" value="PRK05293.1"/>
    <property type="match status" value="1"/>
</dbReference>
<dbReference type="KEGG" id="sins:PW252_06465"/>
<evidence type="ECO:0000256" key="6">
    <source>
        <dbReference type="ARBA" id="ARBA00022840"/>
    </source>
</evidence>
<evidence type="ECO:0000256" key="1">
    <source>
        <dbReference type="ARBA" id="ARBA00010443"/>
    </source>
</evidence>
<keyword evidence="2 9" id="KW-0321">Glycogen metabolism</keyword>
<comment type="subunit">
    <text evidence="9">Homotetramer.</text>
</comment>
<feature type="domain" description="Glucose-1-phosphate adenylyltransferase/Bifunctional protein GlmU-like C-terminal hexapeptide" evidence="11">
    <location>
        <begin position="290"/>
        <end position="363"/>
    </location>
</feature>
<dbReference type="PROSITE" id="PS00810">
    <property type="entry name" value="ADP_GLC_PYROPHOSPH_3"/>
    <property type="match status" value="1"/>
</dbReference>
<dbReference type="EC" id="2.7.7.27" evidence="9"/>
<dbReference type="InterPro" id="IPR056818">
    <property type="entry name" value="GlmU/GlgC-like_hexapep"/>
</dbReference>
<dbReference type="PANTHER" id="PTHR43523">
    <property type="entry name" value="GLUCOSE-1-PHOSPHATE ADENYLYLTRANSFERASE-RELATED"/>
    <property type="match status" value="1"/>
</dbReference>
<keyword evidence="4 9" id="KW-0548">Nucleotidyltransferase</keyword>
<evidence type="ECO:0000256" key="8">
    <source>
        <dbReference type="ARBA" id="ARBA00023277"/>
    </source>
</evidence>
<dbReference type="InterPro" id="IPR029044">
    <property type="entry name" value="Nucleotide-diphossugar_trans"/>
</dbReference>
<keyword evidence="6 9" id="KW-0067">ATP-binding</keyword>
<evidence type="ECO:0000256" key="3">
    <source>
        <dbReference type="ARBA" id="ARBA00022679"/>
    </source>
</evidence>
<gene>
    <name evidence="9" type="primary">glgC</name>
    <name evidence="12" type="ORF">PW252_06465</name>
</gene>
<dbReference type="Pfam" id="PF00483">
    <property type="entry name" value="NTP_transferase"/>
    <property type="match status" value="1"/>
</dbReference>
<evidence type="ECO:0000259" key="10">
    <source>
        <dbReference type="Pfam" id="PF00483"/>
    </source>
</evidence>
<dbReference type="GO" id="GO:0005524">
    <property type="term" value="F:ATP binding"/>
    <property type="evidence" value="ECO:0007669"/>
    <property type="project" value="UniProtKB-KW"/>
</dbReference>
<evidence type="ECO:0000256" key="9">
    <source>
        <dbReference type="HAMAP-Rule" id="MF_00624"/>
    </source>
</evidence>
<dbReference type="PROSITE" id="PS00808">
    <property type="entry name" value="ADP_GLC_PYROPHOSPH_1"/>
    <property type="match status" value="1"/>
</dbReference>
<dbReference type="EMBL" id="CP118735">
    <property type="protein sequence ID" value="WNY50227.1"/>
    <property type="molecule type" value="Genomic_DNA"/>
</dbReference>
<reference evidence="12" key="1">
    <citation type="submission" date="2023-02" db="EMBL/GenBank/DDBJ databases">
        <title>Streptococcus sp. Genome Sequencing and Assembly.</title>
        <authorList>
            <person name="Shore S.M."/>
            <person name="Nicholson T.L."/>
        </authorList>
    </citation>
    <scope>NUCLEOTIDE SEQUENCE</scope>
    <source>
        <strain evidence="12">29887</strain>
    </source>
</reference>
<dbReference type="GO" id="GO:0008878">
    <property type="term" value="F:glucose-1-phosphate adenylyltransferase activity"/>
    <property type="evidence" value="ECO:0007669"/>
    <property type="project" value="UniProtKB-UniRule"/>
</dbReference>
<feature type="binding site" evidence="9">
    <location>
        <position position="100"/>
    </location>
    <ligand>
        <name>alpha-D-glucose 1-phosphate</name>
        <dbReference type="ChEBI" id="CHEBI:58601"/>
    </ligand>
</feature>
<dbReference type="InterPro" id="IPR005835">
    <property type="entry name" value="NTP_transferase_dom"/>
</dbReference>
<feature type="binding site" evidence="9">
    <location>
        <position position="165"/>
    </location>
    <ligand>
        <name>alpha-D-glucose 1-phosphate</name>
        <dbReference type="ChEBI" id="CHEBI:58601"/>
    </ligand>
</feature>
<feature type="site" description="Could play a key role in the communication between the regulatory and the substrate sites" evidence="9">
    <location>
        <position position="60"/>
    </location>
</feature>
<dbReference type="InterPro" id="IPR005836">
    <property type="entry name" value="ADP_Glu_pyroP_CS"/>
</dbReference>
<dbReference type="CDD" id="cd02508">
    <property type="entry name" value="ADP_Glucose_PP"/>
    <property type="match status" value="1"/>
</dbReference>
<dbReference type="SUPFAM" id="SSF53448">
    <property type="entry name" value="Nucleotide-diphospho-sugar transferases"/>
    <property type="match status" value="1"/>
</dbReference>
<keyword evidence="3 9" id="KW-0808">Transferase</keyword>
<name>A0AA96VI27_9STRE</name>
<keyword evidence="8 9" id="KW-0119">Carbohydrate metabolism</keyword>
<dbReference type="Pfam" id="PF24894">
    <property type="entry name" value="Hexapep_GlmU"/>
    <property type="match status" value="1"/>
</dbReference>
<evidence type="ECO:0000256" key="2">
    <source>
        <dbReference type="ARBA" id="ARBA00022600"/>
    </source>
</evidence>
<protein>
    <recommendedName>
        <fullName evidence="9">Glucose-1-phosphate adenylyltransferase</fullName>
        <ecNumber evidence="9">2.7.7.27</ecNumber>
    </recommendedName>
    <alternativeName>
        <fullName evidence="9">ADP-glucose pyrophosphorylase</fullName>
        <shortName evidence="9">ADPGlc PPase</shortName>
    </alternativeName>
    <alternativeName>
        <fullName evidence="9">ADP-glucose synthase</fullName>
    </alternativeName>
</protein>
<dbReference type="CDD" id="cd04651">
    <property type="entry name" value="LbH_G1P_AT_C"/>
    <property type="match status" value="1"/>
</dbReference>
<accession>A0AA96VI27</accession>
<comment type="pathway">
    <text evidence="9">Glycan biosynthesis; glycogen biosynthesis.</text>
</comment>
<dbReference type="AlphaFoldDB" id="A0AA96VI27"/>
<dbReference type="NCBIfam" id="TIGR02091">
    <property type="entry name" value="glgC"/>
    <property type="match status" value="1"/>
</dbReference>
<keyword evidence="5 9" id="KW-0547">Nucleotide-binding</keyword>
<dbReference type="InterPro" id="IPR023049">
    <property type="entry name" value="GlgC_bac"/>
</dbReference>
<dbReference type="RefSeq" id="WP_248044571.1">
    <property type="nucleotide sequence ID" value="NZ_CP118735.1"/>
</dbReference>
<comment type="caution">
    <text evidence="9">Lacks conserved residue(s) required for the propagation of feature annotation.</text>
</comment>